<evidence type="ECO:0008006" key="5">
    <source>
        <dbReference type="Google" id="ProtNLM"/>
    </source>
</evidence>
<sequence>MSKFLTSFFITMLLSTLLSTLPRTSSFQTILPRTLPISKRALSTIIFNDPNNPKPRKPPVKWGRESSNWDAHSFPSTRKKRGRRGRGGGRGRRPPPPEPEYGEPGRGCFGKFVTPGSSVMVVKKMDQRTGIETKGIVQRLLTKAAYHPRGIKVMLVDGVVGRITVLDDEI</sequence>
<proteinExistence type="predicted"/>
<feature type="region of interest" description="Disordered" evidence="1">
    <location>
        <begin position="46"/>
        <end position="109"/>
    </location>
</feature>
<comment type="caution">
    <text evidence="3">The sequence shown here is derived from an EMBL/GenBank/DDBJ whole genome shotgun (WGS) entry which is preliminary data.</text>
</comment>
<evidence type="ECO:0000313" key="3">
    <source>
        <dbReference type="EMBL" id="GMI09902.1"/>
    </source>
</evidence>
<protein>
    <recommendedName>
        <fullName evidence="5">YwbE family protein</fullName>
    </recommendedName>
</protein>
<dbReference type="OrthoDB" id="20105at2759"/>
<feature type="compositionally biased region" description="Polar residues" evidence="1">
    <location>
        <begin position="65"/>
        <end position="76"/>
    </location>
</feature>
<organism evidence="3 4">
    <name type="scientific">Triparma laevis f. longispina</name>
    <dbReference type="NCBI Taxonomy" id="1714387"/>
    <lineage>
        <taxon>Eukaryota</taxon>
        <taxon>Sar</taxon>
        <taxon>Stramenopiles</taxon>
        <taxon>Ochrophyta</taxon>
        <taxon>Bolidophyceae</taxon>
        <taxon>Parmales</taxon>
        <taxon>Triparmaceae</taxon>
        <taxon>Triparma</taxon>
    </lineage>
</organism>
<gene>
    <name evidence="3" type="ORF">TrLO_g15290</name>
</gene>
<evidence type="ECO:0000313" key="4">
    <source>
        <dbReference type="Proteomes" id="UP001165122"/>
    </source>
</evidence>
<reference evidence="4" key="1">
    <citation type="journal article" date="2023" name="Commun. Biol.">
        <title>Genome analysis of Parmales, the sister group of diatoms, reveals the evolutionary specialization of diatoms from phago-mixotrophs to photoautotrophs.</title>
        <authorList>
            <person name="Ban H."/>
            <person name="Sato S."/>
            <person name="Yoshikawa S."/>
            <person name="Yamada K."/>
            <person name="Nakamura Y."/>
            <person name="Ichinomiya M."/>
            <person name="Sato N."/>
            <person name="Blanc-Mathieu R."/>
            <person name="Endo H."/>
            <person name="Kuwata A."/>
            <person name="Ogata H."/>
        </authorList>
    </citation>
    <scope>NUCLEOTIDE SEQUENCE [LARGE SCALE GENOMIC DNA]</scope>
    <source>
        <strain evidence="4">NIES 3700</strain>
    </source>
</reference>
<dbReference type="InterPro" id="IPR019240">
    <property type="entry name" value="DUF2196"/>
</dbReference>
<dbReference type="PANTHER" id="PTHR40069">
    <property type="entry name" value="YWBE PROTEIN"/>
    <property type="match status" value="1"/>
</dbReference>
<keyword evidence="2" id="KW-0732">Signal</keyword>
<evidence type="ECO:0000256" key="1">
    <source>
        <dbReference type="SAM" id="MobiDB-lite"/>
    </source>
</evidence>
<name>A0A9W7KSE1_9STRA</name>
<accession>A0A9W7KSE1</accession>
<dbReference type="EMBL" id="BRXW01000142">
    <property type="protein sequence ID" value="GMI09902.1"/>
    <property type="molecule type" value="Genomic_DNA"/>
</dbReference>
<dbReference type="NCBIfam" id="TIGR03833">
    <property type="entry name" value="YwbE family protein"/>
    <property type="match status" value="1"/>
</dbReference>
<dbReference type="Proteomes" id="UP001165122">
    <property type="component" value="Unassembled WGS sequence"/>
</dbReference>
<dbReference type="AlphaFoldDB" id="A0A9W7KSE1"/>
<dbReference type="Pfam" id="PF09962">
    <property type="entry name" value="DUF2196"/>
    <property type="match status" value="1"/>
</dbReference>
<feature type="compositionally biased region" description="Basic residues" evidence="1">
    <location>
        <begin position="77"/>
        <end position="93"/>
    </location>
</feature>
<keyword evidence="4" id="KW-1185">Reference proteome</keyword>
<dbReference type="PANTHER" id="PTHR40069:SF1">
    <property type="entry name" value="YWBE PROTEIN"/>
    <property type="match status" value="1"/>
</dbReference>
<feature type="signal peptide" evidence="2">
    <location>
        <begin position="1"/>
        <end position="26"/>
    </location>
</feature>
<feature type="chain" id="PRO_5040915560" description="YwbE family protein" evidence="2">
    <location>
        <begin position="27"/>
        <end position="170"/>
    </location>
</feature>
<evidence type="ECO:0000256" key="2">
    <source>
        <dbReference type="SAM" id="SignalP"/>
    </source>
</evidence>